<comment type="caution">
    <text evidence="2">The sequence shown here is derived from an EMBL/GenBank/DDBJ whole genome shotgun (WGS) entry which is preliminary data.</text>
</comment>
<feature type="compositionally biased region" description="Basic residues" evidence="1">
    <location>
        <begin position="586"/>
        <end position="595"/>
    </location>
</feature>
<dbReference type="SUPFAM" id="SSF52047">
    <property type="entry name" value="RNI-like"/>
    <property type="match status" value="1"/>
</dbReference>
<proteinExistence type="predicted"/>
<dbReference type="Proteomes" id="UP000480548">
    <property type="component" value="Unassembled WGS sequence"/>
</dbReference>
<sequence length="712" mass="80441">MEMAPPAYPSLPPDYELFGFLSEEEALVDEDVLFEAPLSDYDLEEGFGPVALPYLPGNLHEVPGLTTSPGSSAEVDLGPAYYGPRNLASSPETAHLISLTMAKPGLILEIDTHLRVLYSCAAFQYSYSGKLDIEYFDAVIDNTENSLVLMRNLAVIPRCDLEKEKFISKIEATPASWDQLSKTMRSSLFYLLAKLLSRVSTNQLESFQMDEPNTGGDIFPTLQRQLSSLRHLSLHETSLVSHFADEKVPRILQSLVIHGININVGGQFLTFLLHLGRYHNSLSYLSLDFEKLSFEENVDWIGLERHFSSIRVLTKLKSLVISNCRDMMALQFSTLVLIPWTKLKRLKIINCPSTEAGGCPGLTRRLQVDNLTHLSLIRTCSPEDAAALIRGLGVGLQRLHLEFSYEQGQMSTDCLMKCHSHTLRYLWMESSTGKRFRLVESTTGKEPLMSEFARFKRLRELAIAVRYAAIEKYDIEWENPPNLRIFRILNLVERYVHQTKEKERCICKIAESFARIHDDELAEFHSHDLQIIIVGRHINTAPDVEPIYYWANVVLSDSDSDSSSTNSNPLEGMRFGESAVHDHFVSPRRRQRHSTRSHEPSAIQQQSVEYDAGDEAEKGEEPPSPSLPGLSEPFASLNLSGQDNDDEENPALGIPDLPERDEKCCVITSIDELKTQIRETTIIEVDLEGAPFWEQDEMIVEPYYPNAAYNPI</sequence>
<evidence type="ECO:0000313" key="3">
    <source>
        <dbReference type="Proteomes" id="UP000480548"/>
    </source>
</evidence>
<evidence type="ECO:0000256" key="1">
    <source>
        <dbReference type="SAM" id="MobiDB-lite"/>
    </source>
</evidence>
<gene>
    <name evidence="2" type="ORF">TWF703_002483</name>
</gene>
<dbReference type="Gene3D" id="3.80.10.10">
    <property type="entry name" value="Ribonuclease Inhibitor"/>
    <property type="match status" value="1"/>
</dbReference>
<accession>A0A7C8P1F3</accession>
<protein>
    <submittedName>
        <fullName evidence="2">Uncharacterized protein</fullName>
    </submittedName>
</protein>
<dbReference type="InterPro" id="IPR032675">
    <property type="entry name" value="LRR_dom_sf"/>
</dbReference>
<reference evidence="2 3" key="1">
    <citation type="submission" date="2019-06" db="EMBL/GenBank/DDBJ databases">
        <authorList>
            <person name="Palmer J.M."/>
        </authorList>
    </citation>
    <scope>NUCLEOTIDE SEQUENCE [LARGE SCALE GENOMIC DNA]</scope>
    <source>
        <strain evidence="2 3">TWF703</strain>
    </source>
</reference>
<evidence type="ECO:0000313" key="2">
    <source>
        <dbReference type="EMBL" id="KAF3140976.1"/>
    </source>
</evidence>
<organism evidence="2 3">
    <name type="scientific">Orbilia oligospora</name>
    <name type="common">Nematode-trapping fungus</name>
    <name type="synonym">Arthrobotrys oligospora</name>
    <dbReference type="NCBI Taxonomy" id="2813651"/>
    <lineage>
        <taxon>Eukaryota</taxon>
        <taxon>Fungi</taxon>
        <taxon>Dikarya</taxon>
        <taxon>Ascomycota</taxon>
        <taxon>Pezizomycotina</taxon>
        <taxon>Orbiliomycetes</taxon>
        <taxon>Orbiliales</taxon>
        <taxon>Orbiliaceae</taxon>
        <taxon>Orbilia</taxon>
    </lineage>
</organism>
<dbReference type="EMBL" id="WIQZ01000015">
    <property type="protein sequence ID" value="KAF3140976.1"/>
    <property type="molecule type" value="Genomic_DNA"/>
</dbReference>
<feature type="region of interest" description="Disordered" evidence="1">
    <location>
        <begin position="560"/>
        <end position="658"/>
    </location>
</feature>
<dbReference type="AlphaFoldDB" id="A0A7C8P1F3"/>
<name>A0A7C8P1F3_ORBOL</name>